<feature type="compositionally biased region" description="Acidic residues" evidence="1">
    <location>
        <begin position="99"/>
        <end position="113"/>
    </location>
</feature>
<feature type="region of interest" description="Disordered" evidence="1">
    <location>
        <begin position="95"/>
        <end position="134"/>
    </location>
</feature>
<protein>
    <submittedName>
        <fullName evidence="2">Uncharacterized protein</fullName>
    </submittedName>
</protein>
<sequence>MSFKLTELTESSPSVLPPSVLCGSGILNQLASSGHFDPAQTYDGYKAVERHVARWSNVGGPISVGGRLIYSSSEVPISRINTEGVVKWIRQIAYSPPDPDAEGSDTLDGEEVEEAHNSVGHQSHTSPSHPPSKRLQIHIIPSTPRTFQPTLATIPTSLPPASPSSSTTRPDFILAVRPFPIHQSRNSPIVTSQQLQPVAISSRRREELSPLPFPATQVFQKRDCWPIQVTTENPNMASENQDSGARLFRRVDRNSREVIEYANDRTIPGTAHEEMAAKFSWYEDELSDYFKRTFDHLGRGNYVSCPSFCLG</sequence>
<dbReference type="EMBL" id="AVOT02001496">
    <property type="protein sequence ID" value="MBW0467131.1"/>
    <property type="molecule type" value="Genomic_DNA"/>
</dbReference>
<dbReference type="Proteomes" id="UP000765509">
    <property type="component" value="Unassembled WGS sequence"/>
</dbReference>
<organism evidence="2 3">
    <name type="scientific">Austropuccinia psidii MF-1</name>
    <dbReference type="NCBI Taxonomy" id="1389203"/>
    <lineage>
        <taxon>Eukaryota</taxon>
        <taxon>Fungi</taxon>
        <taxon>Dikarya</taxon>
        <taxon>Basidiomycota</taxon>
        <taxon>Pucciniomycotina</taxon>
        <taxon>Pucciniomycetes</taxon>
        <taxon>Pucciniales</taxon>
        <taxon>Sphaerophragmiaceae</taxon>
        <taxon>Austropuccinia</taxon>
    </lineage>
</organism>
<comment type="caution">
    <text evidence="2">The sequence shown here is derived from an EMBL/GenBank/DDBJ whole genome shotgun (WGS) entry which is preliminary data.</text>
</comment>
<evidence type="ECO:0000256" key="1">
    <source>
        <dbReference type="SAM" id="MobiDB-lite"/>
    </source>
</evidence>
<gene>
    <name evidence="2" type="ORF">O181_006846</name>
</gene>
<keyword evidence="3" id="KW-1185">Reference proteome</keyword>
<evidence type="ECO:0000313" key="2">
    <source>
        <dbReference type="EMBL" id="MBW0467131.1"/>
    </source>
</evidence>
<proteinExistence type="predicted"/>
<reference evidence="2" key="1">
    <citation type="submission" date="2021-03" db="EMBL/GenBank/DDBJ databases">
        <title>Draft genome sequence of rust myrtle Austropuccinia psidii MF-1, a brazilian biotype.</title>
        <authorList>
            <person name="Quecine M.C."/>
            <person name="Pachon D.M.R."/>
            <person name="Bonatelli M.L."/>
            <person name="Correr F.H."/>
            <person name="Franceschini L.M."/>
            <person name="Leite T.F."/>
            <person name="Margarido G.R.A."/>
            <person name="Almeida C.A."/>
            <person name="Ferrarezi J.A."/>
            <person name="Labate C.A."/>
        </authorList>
    </citation>
    <scope>NUCLEOTIDE SEQUENCE</scope>
    <source>
        <strain evidence="2">MF-1</strain>
    </source>
</reference>
<name>A0A9Q3BJT3_9BASI</name>
<accession>A0A9Q3BJT3</accession>
<dbReference type="AlphaFoldDB" id="A0A9Q3BJT3"/>
<evidence type="ECO:0000313" key="3">
    <source>
        <dbReference type="Proteomes" id="UP000765509"/>
    </source>
</evidence>